<dbReference type="Proteomes" id="UP000821845">
    <property type="component" value="Chromosome 5"/>
</dbReference>
<evidence type="ECO:0000313" key="2">
    <source>
        <dbReference type="Proteomes" id="UP000821845"/>
    </source>
</evidence>
<proteinExistence type="predicted"/>
<dbReference type="EMBL" id="CM023485">
    <property type="protein sequence ID" value="KAH6930382.1"/>
    <property type="molecule type" value="Genomic_DNA"/>
</dbReference>
<name>A0ACB7SB53_HYAAI</name>
<reference evidence="1" key="1">
    <citation type="submission" date="2020-05" db="EMBL/GenBank/DDBJ databases">
        <title>Large-scale comparative analyses of tick genomes elucidate their genetic diversity and vector capacities.</title>
        <authorList>
            <person name="Jia N."/>
            <person name="Wang J."/>
            <person name="Shi W."/>
            <person name="Du L."/>
            <person name="Sun Y."/>
            <person name="Zhan W."/>
            <person name="Jiang J."/>
            <person name="Wang Q."/>
            <person name="Zhang B."/>
            <person name="Ji P."/>
            <person name="Sakyi L.B."/>
            <person name="Cui X."/>
            <person name="Yuan T."/>
            <person name="Jiang B."/>
            <person name="Yang W."/>
            <person name="Lam T.T.-Y."/>
            <person name="Chang Q."/>
            <person name="Ding S."/>
            <person name="Wang X."/>
            <person name="Zhu J."/>
            <person name="Ruan X."/>
            <person name="Zhao L."/>
            <person name="Wei J."/>
            <person name="Que T."/>
            <person name="Du C."/>
            <person name="Cheng J."/>
            <person name="Dai P."/>
            <person name="Han X."/>
            <person name="Huang E."/>
            <person name="Gao Y."/>
            <person name="Liu J."/>
            <person name="Shao H."/>
            <person name="Ye R."/>
            <person name="Li L."/>
            <person name="Wei W."/>
            <person name="Wang X."/>
            <person name="Wang C."/>
            <person name="Yang T."/>
            <person name="Huo Q."/>
            <person name="Li W."/>
            <person name="Guo W."/>
            <person name="Chen H."/>
            <person name="Zhou L."/>
            <person name="Ni X."/>
            <person name="Tian J."/>
            <person name="Zhou Y."/>
            <person name="Sheng Y."/>
            <person name="Liu T."/>
            <person name="Pan Y."/>
            <person name="Xia L."/>
            <person name="Li J."/>
            <person name="Zhao F."/>
            <person name="Cao W."/>
        </authorList>
    </citation>
    <scope>NUCLEOTIDE SEQUENCE</scope>
    <source>
        <strain evidence="1">Hyas-2018</strain>
    </source>
</reference>
<sequence length="387" mass="42161">MQPVTPTNPRPATPVVPPVAPAAVPNVPRLPPPPQPAPPMLVSAAPNVPGPVTPVAPPVLILLPEAPMPNVPQAPPFQPLPPTLPASPLEIEMSPVQIPVTQDFEEEESDATTTAKPMICTVSETLSLEDPITDGICDYAIFSDLAVVDGDLKPIQGSHAWEVFKSAISHSDRTLGGVSFSTHKATERDGTMRKLANLREKLLELVSDHNVLALGMLGFNHDFSQRYDVFGKTFQATAEVALRSLRMFGANSSRFLFSSTMAVMAYASARGAPNVGPSRRKCDRFFLADIDSVCRETLGNLRSEYWPGDMSESITFRDTSGGYMFVFESVNSLNDKASRFGNMTDGWAFFEIQRDIYWPCSTGRPYGRVKHGISVMRGKQSTLKPTT</sequence>
<protein>
    <submittedName>
        <fullName evidence="1">Uncharacterized protein</fullName>
    </submittedName>
</protein>
<comment type="caution">
    <text evidence="1">The sequence shown here is derived from an EMBL/GenBank/DDBJ whole genome shotgun (WGS) entry which is preliminary data.</text>
</comment>
<evidence type="ECO:0000313" key="1">
    <source>
        <dbReference type="EMBL" id="KAH6930382.1"/>
    </source>
</evidence>
<accession>A0ACB7SB53</accession>
<gene>
    <name evidence="1" type="ORF">HPB50_013167</name>
</gene>
<organism evidence="1 2">
    <name type="scientific">Hyalomma asiaticum</name>
    <name type="common">Tick</name>
    <dbReference type="NCBI Taxonomy" id="266040"/>
    <lineage>
        <taxon>Eukaryota</taxon>
        <taxon>Metazoa</taxon>
        <taxon>Ecdysozoa</taxon>
        <taxon>Arthropoda</taxon>
        <taxon>Chelicerata</taxon>
        <taxon>Arachnida</taxon>
        <taxon>Acari</taxon>
        <taxon>Parasitiformes</taxon>
        <taxon>Ixodida</taxon>
        <taxon>Ixodoidea</taxon>
        <taxon>Ixodidae</taxon>
        <taxon>Hyalomminae</taxon>
        <taxon>Hyalomma</taxon>
    </lineage>
</organism>
<keyword evidence="2" id="KW-1185">Reference proteome</keyword>